<dbReference type="EMBL" id="JBHSXS010000027">
    <property type="protein sequence ID" value="MFC6884388.1"/>
    <property type="molecule type" value="Genomic_DNA"/>
</dbReference>
<dbReference type="SUPFAM" id="SSF109854">
    <property type="entry name" value="DinB/YfiT-like putative metalloenzymes"/>
    <property type="match status" value="1"/>
</dbReference>
<comment type="caution">
    <text evidence="3">The sequence shown here is derived from an EMBL/GenBank/DDBJ whole genome shotgun (WGS) entry which is preliminary data.</text>
</comment>
<feature type="compositionally biased region" description="Gly residues" evidence="1">
    <location>
        <begin position="208"/>
        <end position="228"/>
    </location>
</feature>
<dbReference type="RefSeq" id="WP_378063796.1">
    <property type="nucleotide sequence ID" value="NZ_JBHSXS010000027.1"/>
</dbReference>
<feature type="compositionally biased region" description="Basic and acidic residues" evidence="1">
    <location>
        <begin position="305"/>
        <end position="321"/>
    </location>
</feature>
<evidence type="ECO:0000313" key="4">
    <source>
        <dbReference type="Proteomes" id="UP001596380"/>
    </source>
</evidence>
<dbReference type="Proteomes" id="UP001596380">
    <property type="component" value="Unassembled WGS sequence"/>
</dbReference>
<evidence type="ECO:0000313" key="3">
    <source>
        <dbReference type="EMBL" id="MFC6884388.1"/>
    </source>
</evidence>
<proteinExistence type="predicted"/>
<evidence type="ECO:0000259" key="2">
    <source>
        <dbReference type="Pfam" id="PF11716"/>
    </source>
</evidence>
<name>A0ABW2CRF3_9ACTN</name>
<feature type="domain" description="Mycothiol-dependent maleylpyruvate isomerase metal-binding" evidence="2">
    <location>
        <begin position="18"/>
        <end position="157"/>
    </location>
</feature>
<dbReference type="InterPro" id="IPR034660">
    <property type="entry name" value="DinB/YfiT-like"/>
</dbReference>
<dbReference type="Gene3D" id="1.20.120.450">
    <property type="entry name" value="dinb family like domain"/>
    <property type="match status" value="1"/>
</dbReference>
<sequence>MERTPPDRQRVLESYDDGVRAIRELAARVDDWAVPTPCAEWQAIDLAGHLRCVAESFLEYLQDAPDSRLAKLFAQDAPAALLIRQQARQNATELAVLPPEPGPDRITAFTVSAGAYADLMPDMWDRTHLIYRGTKYTVGDHAGAACVEWHLHAWDLARAVGEDYRPRDPRLLVSAWHWGVPHLPLASGDPWDAVLKASGRSPDWSAKGGPGKATGAKGGSGARGGSGKGSATRAKGVADVGGDAVAAGAVSRGNVPGRDGAREVVVEEARSGGAGSARAVSGADGARAPGRPGASGADGGRAVRGSRDEGSARGARDEGSVRGDASGGASAV</sequence>
<dbReference type="GO" id="GO:0016853">
    <property type="term" value="F:isomerase activity"/>
    <property type="evidence" value="ECO:0007669"/>
    <property type="project" value="UniProtKB-KW"/>
</dbReference>
<feature type="region of interest" description="Disordered" evidence="1">
    <location>
        <begin position="200"/>
        <end position="235"/>
    </location>
</feature>
<evidence type="ECO:0000256" key="1">
    <source>
        <dbReference type="SAM" id="MobiDB-lite"/>
    </source>
</evidence>
<protein>
    <submittedName>
        <fullName evidence="3">Maleylpyruvate isomerase N-terminal domain-containing protein</fullName>
    </submittedName>
</protein>
<keyword evidence="3" id="KW-0413">Isomerase</keyword>
<dbReference type="Pfam" id="PF11716">
    <property type="entry name" value="MDMPI_N"/>
    <property type="match status" value="1"/>
</dbReference>
<reference evidence="4" key="1">
    <citation type="journal article" date="2019" name="Int. J. Syst. Evol. Microbiol.">
        <title>The Global Catalogue of Microorganisms (GCM) 10K type strain sequencing project: providing services to taxonomists for standard genome sequencing and annotation.</title>
        <authorList>
            <consortium name="The Broad Institute Genomics Platform"/>
            <consortium name="The Broad Institute Genome Sequencing Center for Infectious Disease"/>
            <person name="Wu L."/>
            <person name="Ma J."/>
        </authorList>
    </citation>
    <scope>NUCLEOTIDE SEQUENCE [LARGE SCALE GENOMIC DNA]</scope>
    <source>
        <strain evidence="4">JCM 3369</strain>
    </source>
</reference>
<feature type="region of interest" description="Disordered" evidence="1">
    <location>
        <begin position="268"/>
        <end position="332"/>
    </location>
</feature>
<accession>A0ABW2CRF3</accession>
<dbReference type="InterPro" id="IPR024344">
    <property type="entry name" value="MDMPI_metal-binding"/>
</dbReference>
<keyword evidence="4" id="KW-1185">Reference proteome</keyword>
<feature type="compositionally biased region" description="Low complexity" evidence="1">
    <location>
        <begin position="276"/>
        <end position="295"/>
    </location>
</feature>
<organism evidence="3 4">
    <name type="scientific">Actinomadura yumaensis</name>
    <dbReference type="NCBI Taxonomy" id="111807"/>
    <lineage>
        <taxon>Bacteria</taxon>
        <taxon>Bacillati</taxon>
        <taxon>Actinomycetota</taxon>
        <taxon>Actinomycetes</taxon>
        <taxon>Streptosporangiales</taxon>
        <taxon>Thermomonosporaceae</taxon>
        <taxon>Actinomadura</taxon>
    </lineage>
</organism>
<gene>
    <name evidence="3" type="ORF">ACFQKB_31835</name>
</gene>